<dbReference type="EMBL" id="BAAATZ010000027">
    <property type="protein sequence ID" value="GAA2734027.1"/>
    <property type="molecule type" value="Genomic_DNA"/>
</dbReference>
<reference evidence="2" key="1">
    <citation type="journal article" date="2019" name="Int. J. Syst. Evol. Microbiol.">
        <title>The Global Catalogue of Microorganisms (GCM) 10K type strain sequencing project: providing services to taxonomists for standard genome sequencing and annotation.</title>
        <authorList>
            <consortium name="The Broad Institute Genomics Platform"/>
            <consortium name="The Broad Institute Genome Sequencing Center for Infectious Disease"/>
            <person name="Wu L."/>
            <person name="Ma J."/>
        </authorList>
    </citation>
    <scope>NUCLEOTIDE SEQUENCE [LARGE SCALE GENOMIC DNA]</scope>
    <source>
        <strain evidence="2">JCM 8201</strain>
    </source>
</reference>
<evidence type="ECO:0000313" key="2">
    <source>
        <dbReference type="Proteomes" id="UP001501842"/>
    </source>
</evidence>
<accession>A0ABP6GZ62</accession>
<keyword evidence="2" id="KW-1185">Reference proteome</keyword>
<comment type="caution">
    <text evidence="1">The sequence shown here is derived from an EMBL/GenBank/DDBJ whole genome shotgun (WGS) entry which is preliminary data.</text>
</comment>
<protein>
    <submittedName>
        <fullName evidence="1">Uncharacterized protein</fullName>
    </submittedName>
</protein>
<sequence length="129" mass="13910">MNTSPTNAAYPHYAPVDLPPELLPQSRPTPTCQETRAVTTFLRARLQAATQATLHSSRPCSQTELLVGHRLLAPGGLLDRYATATAWAAHAPEGLEEAWGLVAATLAVEAADLAHAWADHPNFPYPNTY</sequence>
<name>A0ABP6GZ62_9ACTN</name>
<dbReference type="Proteomes" id="UP001501842">
    <property type="component" value="Unassembled WGS sequence"/>
</dbReference>
<proteinExistence type="predicted"/>
<evidence type="ECO:0000313" key="1">
    <source>
        <dbReference type="EMBL" id="GAA2734027.1"/>
    </source>
</evidence>
<organism evidence="1 2">
    <name type="scientific">Actinocorallia aurantiaca</name>
    <dbReference type="NCBI Taxonomy" id="46204"/>
    <lineage>
        <taxon>Bacteria</taxon>
        <taxon>Bacillati</taxon>
        <taxon>Actinomycetota</taxon>
        <taxon>Actinomycetes</taxon>
        <taxon>Streptosporangiales</taxon>
        <taxon>Thermomonosporaceae</taxon>
        <taxon>Actinocorallia</taxon>
    </lineage>
</organism>
<gene>
    <name evidence="1" type="ORF">GCM10010439_55490</name>
</gene>